<sequence>MAARPSTVGLQPQHLGSAVVVRRRAAARHLVPGVALVLTQCPRDVVHPTSLSGSCPVAVDDETDDAVWANANTPWTNPPYCVVPKASGSDDKFCVFSASGFNLGSGISIIATPDTAASLVAAVQNPQPAWHARHHLAQHDRLPEEDHSGSGSTDKQKRPYAIVSIPGRGKGAVATRRIAQFETIMTSFPAVVADNVFFPEEDGGGPAEGRRLFQRALDQLADRQRFLGLARSKGPHVHVVEDALRTNAFGITVNGRDAKGLYPEIAVRVAYGRFTKTDLALSAVATRDIMPGEEITISCMPTAYRAQGLANWNFNCTCTLCSSPAAARAASDRRRERLVDILQAMYDEATEYGALVELTREFVDVVRTERLDAKVGEYFHAFMRIYHSFGDVESAFRYGQTALWYAETFADPEGGFCAGLRQDVRLLEQVLKERGSAEA</sequence>
<gene>
    <name evidence="1" type="ORF">B0T24DRAFT_649197</name>
</gene>
<name>A0AAE0N6Z9_9PEZI</name>
<organism evidence="1 2">
    <name type="scientific">Lasiosphaeria ovina</name>
    <dbReference type="NCBI Taxonomy" id="92902"/>
    <lineage>
        <taxon>Eukaryota</taxon>
        <taxon>Fungi</taxon>
        <taxon>Dikarya</taxon>
        <taxon>Ascomycota</taxon>
        <taxon>Pezizomycotina</taxon>
        <taxon>Sordariomycetes</taxon>
        <taxon>Sordariomycetidae</taxon>
        <taxon>Sordariales</taxon>
        <taxon>Lasiosphaeriaceae</taxon>
        <taxon>Lasiosphaeria</taxon>
    </lineage>
</organism>
<dbReference type="InterPro" id="IPR046341">
    <property type="entry name" value="SET_dom_sf"/>
</dbReference>
<dbReference type="PANTHER" id="PTHR47332:SF6">
    <property type="entry name" value="SET DOMAIN-CONTAINING PROTEIN"/>
    <property type="match status" value="1"/>
</dbReference>
<dbReference type="SUPFAM" id="SSF82199">
    <property type="entry name" value="SET domain"/>
    <property type="match status" value="1"/>
</dbReference>
<reference evidence="1" key="2">
    <citation type="submission" date="2023-06" db="EMBL/GenBank/DDBJ databases">
        <authorList>
            <consortium name="Lawrence Berkeley National Laboratory"/>
            <person name="Haridas S."/>
            <person name="Hensen N."/>
            <person name="Bonometti L."/>
            <person name="Westerberg I."/>
            <person name="Brannstrom I.O."/>
            <person name="Guillou S."/>
            <person name="Cros-Aarteil S."/>
            <person name="Calhoun S."/>
            <person name="Kuo A."/>
            <person name="Mondo S."/>
            <person name="Pangilinan J."/>
            <person name="Riley R."/>
            <person name="Labutti K."/>
            <person name="Andreopoulos B."/>
            <person name="Lipzen A."/>
            <person name="Chen C."/>
            <person name="Yanf M."/>
            <person name="Daum C."/>
            <person name="Ng V."/>
            <person name="Clum A."/>
            <person name="Steindorff A."/>
            <person name="Ohm R."/>
            <person name="Martin F."/>
            <person name="Silar P."/>
            <person name="Natvig D."/>
            <person name="Lalanne C."/>
            <person name="Gautier V."/>
            <person name="Ament-Velasquez S.L."/>
            <person name="Kruys A."/>
            <person name="Hutchinson M.I."/>
            <person name="Powell A.J."/>
            <person name="Barry K."/>
            <person name="Miller A.N."/>
            <person name="Grigoriev I.V."/>
            <person name="Debuchy R."/>
            <person name="Gladieux P."/>
            <person name="Thoren M.H."/>
            <person name="Johannesson H."/>
        </authorList>
    </citation>
    <scope>NUCLEOTIDE SEQUENCE</scope>
    <source>
        <strain evidence="1">CBS 958.72</strain>
    </source>
</reference>
<evidence type="ECO:0000313" key="2">
    <source>
        <dbReference type="Proteomes" id="UP001287356"/>
    </source>
</evidence>
<dbReference type="EMBL" id="JAULSN010000004">
    <property type="protein sequence ID" value="KAK3373122.1"/>
    <property type="molecule type" value="Genomic_DNA"/>
</dbReference>
<dbReference type="InterPro" id="IPR053185">
    <property type="entry name" value="SET_domain_protein"/>
</dbReference>
<protein>
    <recommendedName>
        <fullName evidence="3">SET domain-containing protein</fullName>
    </recommendedName>
</protein>
<dbReference type="PANTHER" id="PTHR47332">
    <property type="entry name" value="SET DOMAIN-CONTAINING PROTEIN 5"/>
    <property type="match status" value="1"/>
</dbReference>
<dbReference type="AlphaFoldDB" id="A0AAE0N6Z9"/>
<dbReference type="Gene3D" id="2.170.270.10">
    <property type="entry name" value="SET domain"/>
    <property type="match status" value="1"/>
</dbReference>
<proteinExistence type="predicted"/>
<evidence type="ECO:0008006" key="3">
    <source>
        <dbReference type="Google" id="ProtNLM"/>
    </source>
</evidence>
<reference evidence="1" key="1">
    <citation type="journal article" date="2023" name="Mol. Phylogenet. Evol.">
        <title>Genome-scale phylogeny and comparative genomics of the fungal order Sordariales.</title>
        <authorList>
            <person name="Hensen N."/>
            <person name="Bonometti L."/>
            <person name="Westerberg I."/>
            <person name="Brannstrom I.O."/>
            <person name="Guillou S."/>
            <person name="Cros-Aarteil S."/>
            <person name="Calhoun S."/>
            <person name="Haridas S."/>
            <person name="Kuo A."/>
            <person name="Mondo S."/>
            <person name="Pangilinan J."/>
            <person name="Riley R."/>
            <person name="LaButti K."/>
            <person name="Andreopoulos B."/>
            <person name="Lipzen A."/>
            <person name="Chen C."/>
            <person name="Yan M."/>
            <person name="Daum C."/>
            <person name="Ng V."/>
            <person name="Clum A."/>
            <person name="Steindorff A."/>
            <person name="Ohm R.A."/>
            <person name="Martin F."/>
            <person name="Silar P."/>
            <person name="Natvig D.O."/>
            <person name="Lalanne C."/>
            <person name="Gautier V."/>
            <person name="Ament-Velasquez S.L."/>
            <person name="Kruys A."/>
            <person name="Hutchinson M.I."/>
            <person name="Powell A.J."/>
            <person name="Barry K."/>
            <person name="Miller A.N."/>
            <person name="Grigoriev I.V."/>
            <person name="Debuchy R."/>
            <person name="Gladieux P."/>
            <person name="Hiltunen Thoren M."/>
            <person name="Johannesson H."/>
        </authorList>
    </citation>
    <scope>NUCLEOTIDE SEQUENCE</scope>
    <source>
        <strain evidence="1">CBS 958.72</strain>
    </source>
</reference>
<comment type="caution">
    <text evidence="1">The sequence shown here is derived from an EMBL/GenBank/DDBJ whole genome shotgun (WGS) entry which is preliminary data.</text>
</comment>
<evidence type="ECO:0000313" key="1">
    <source>
        <dbReference type="EMBL" id="KAK3373122.1"/>
    </source>
</evidence>
<dbReference type="Proteomes" id="UP001287356">
    <property type="component" value="Unassembled WGS sequence"/>
</dbReference>
<accession>A0AAE0N6Z9</accession>
<keyword evidence="2" id="KW-1185">Reference proteome</keyword>